<dbReference type="PANTHER" id="PTHR46364">
    <property type="entry name" value="OS08G0421900 PROTEIN"/>
    <property type="match status" value="1"/>
</dbReference>
<dbReference type="EMBL" id="NHYD01001679">
    <property type="protein sequence ID" value="PPQ90205.1"/>
    <property type="molecule type" value="Genomic_DNA"/>
</dbReference>
<gene>
    <name evidence="2" type="ORF">CVT25_001658</name>
</gene>
<dbReference type="InterPro" id="IPR043151">
    <property type="entry name" value="BAH_sf"/>
</dbReference>
<evidence type="ECO:0000313" key="2">
    <source>
        <dbReference type="EMBL" id="PPQ90205.1"/>
    </source>
</evidence>
<proteinExistence type="predicted"/>
<dbReference type="Gene3D" id="2.30.30.490">
    <property type="match status" value="1"/>
</dbReference>
<dbReference type="InParanoid" id="A0A409XHG8"/>
<protein>
    <recommendedName>
        <fullName evidence="1">BAH domain-containing protein</fullName>
    </recommendedName>
</protein>
<dbReference type="InterPro" id="IPR001025">
    <property type="entry name" value="BAH_dom"/>
</dbReference>
<evidence type="ECO:0000313" key="3">
    <source>
        <dbReference type="Proteomes" id="UP000283269"/>
    </source>
</evidence>
<sequence>MPLNPEENDQLGMLWNSDSAKGVSEFVILHEDESLTLTIGDCYLFSHPGQKKRRGQDIDSYWKGVVTEIKKLPSRDDALVKVCWFWSKQDIKQAIQGKRVDKKLRLILGAAAQNELFPGLEEVINSSEAIESDIDVVHLTDNVDQEPVIEYFFRFVWDEHQKIIRGPPSGCAIDMCHQIWNPEEEEQRYCYTCMKWCHSACLLISRGTTQETIVKQLQMALQEQGSAMVPETLLCLAYQPIARGGPRHFTAGNIRIVKKARDLVEEEETRQIFTGGMGGMTWSEDEWIASFENYFGFLAKDRGDMDAEQVIDTAAGELGYITCDPSLYESVKGCVCETKSPPA</sequence>
<dbReference type="Proteomes" id="UP000283269">
    <property type="component" value="Unassembled WGS sequence"/>
</dbReference>
<dbReference type="PROSITE" id="PS51038">
    <property type="entry name" value="BAH"/>
    <property type="match status" value="1"/>
</dbReference>
<evidence type="ECO:0000259" key="1">
    <source>
        <dbReference type="PROSITE" id="PS51038"/>
    </source>
</evidence>
<keyword evidence="3" id="KW-1185">Reference proteome</keyword>
<accession>A0A409XHG8</accession>
<feature type="domain" description="BAH" evidence="1">
    <location>
        <begin position="35"/>
        <end position="168"/>
    </location>
</feature>
<name>A0A409XHG8_PSICY</name>
<dbReference type="AlphaFoldDB" id="A0A409XHG8"/>
<dbReference type="OrthoDB" id="10259622at2759"/>
<dbReference type="GO" id="GO:0003682">
    <property type="term" value="F:chromatin binding"/>
    <property type="evidence" value="ECO:0007669"/>
    <property type="project" value="InterPro"/>
</dbReference>
<reference evidence="2 3" key="1">
    <citation type="journal article" date="2018" name="Evol. Lett.">
        <title>Horizontal gene cluster transfer increased hallucinogenic mushroom diversity.</title>
        <authorList>
            <person name="Reynolds H.T."/>
            <person name="Vijayakumar V."/>
            <person name="Gluck-Thaler E."/>
            <person name="Korotkin H.B."/>
            <person name="Matheny P.B."/>
            <person name="Slot J.C."/>
        </authorList>
    </citation>
    <scope>NUCLEOTIDE SEQUENCE [LARGE SCALE GENOMIC DNA]</scope>
    <source>
        <strain evidence="2 3">2631</strain>
    </source>
</reference>
<organism evidence="2 3">
    <name type="scientific">Psilocybe cyanescens</name>
    <dbReference type="NCBI Taxonomy" id="93625"/>
    <lineage>
        <taxon>Eukaryota</taxon>
        <taxon>Fungi</taxon>
        <taxon>Dikarya</taxon>
        <taxon>Basidiomycota</taxon>
        <taxon>Agaricomycotina</taxon>
        <taxon>Agaricomycetes</taxon>
        <taxon>Agaricomycetidae</taxon>
        <taxon>Agaricales</taxon>
        <taxon>Agaricineae</taxon>
        <taxon>Strophariaceae</taxon>
        <taxon>Psilocybe</taxon>
    </lineage>
</organism>
<comment type="caution">
    <text evidence="2">The sequence shown here is derived from an EMBL/GenBank/DDBJ whole genome shotgun (WGS) entry which is preliminary data.</text>
</comment>